<evidence type="ECO:0000313" key="1">
    <source>
        <dbReference type="EMBL" id="JAH01102.1"/>
    </source>
</evidence>
<reference evidence="1" key="2">
    <citation type="journal article" date="2015" name="Fish Shellfish Immunol.">
        <title>Early steps in the European eel (Anguilla anguilla)-Vibrio vulnificus interaction in the gills: Role of the RtxA13 toxin.</title>
        <authorList>
            <person name="Callol A."/>
            <person name="Pajuelo D."/>
            <person name="Ebbesson L."/>
            <person name="Teles M."/>
            <person name="MacKenzie S."/>
            <person name="Amaro C."/>
        </authorList>
    </citation>
    <scope>NUCLEOTIDE SEQUENCE</scope>
</reference>
<dbReference type="AlphaFoldDB" id="A0A0E9PA04"/>
<organism evidence="1">
    <name type="scientific">Anguilla anguilla</name>
    <name type="common">European freshwater eel</name>
    <name type="synonym">Muraena anguilla</name>
    <dbReference type="NCBI Taxonomy" id="7936"/>
    <lineage>
        <taxon>Eukaryota</taxon>
        <taxon>Metazoa</taxon>
        <taxon>Chordata</taxon>
        <taxon>Craniata</taxon>
        <taxon>Vertebrata</taxon>
        <taxon>Euteleostomi</taxon>
        <taxon>Actinopterygii</taxon>
        <taxon>Neopterygii</taxon>
        <taxon>Teleostei</taxon>
        <taxon>Anguilliformes</taxon>
        <taxon>Anguillidae</taxon>
        <taxon>Anguilla</taxon>
    </lineage>
</organism>
<accession>A0A0E9PA04</accession>
<sequence>MNHKICYVQTSFSCHLNVVFF</sequence>
<reference evidence="1" key="1">
    <citation type="submission" date="2014-11" db="EMBL/GenBank/DDBJ databases">
        <authorList>
            <person name="Amaro Gonzalez C."/>
        </authorList>
    </citation>
    <scope>NUCLEOTIDE SEQUENCE</scope>
</reference>
<name>A0A0E9PA04_ANGAN</name>
<protein>
    <submittedName>
        <fullName evidence="1">Uncharacterized protein</fullName>
    </submittedName>
</protein>
<dbReference type="EMBL" id="GBXM01107475">
    <property type="protein sequence ID" value="JAH01102.1"/>
    <property type="molecule type" value="Transcribed_RNA"/>
</dbReference>
<proteinExistence type="predicted"/>